<evidence type="ECO:0000259" key="3">
    <source>
        <dbReference type="Pfam" id="PF18265"/>
    </source>
</evidence>
<keyword evidence="5" id="KW-1185">Reference proteome</keyword>
<keyword evidence="1" id="KW-0143">Chaperone</keyword>
<dbReference type="InterPro" id="IPR035269">
    <property type="entry name" value="PSMD9"/>
</dbReference>
<dbReference type="AlphaFoldDB" id="S9UA65"/>
<evidence type="ECO:0000256" key="1">
    <source>
        <dbReference type="ARBA" id="ARBA00023186"/>
    </source>
</evidence>
<sequence length="233" mass="26302">MSSERAQFFESNERAKSIKEELLRLQEEKDKYEAELKESLEYLASTPVGLDKPLLDEEGFPRGDCDLYAIRGARNRVSCRRNDLKALQERMYEKLVELQSSTHEEATQQMVADEEDRRRGLEAAKLQLAEMEEKRNVSLLTPFLKVAIVETNSPAFEAGLRSGYQILQFGTVTSTVLASQGPSALMSATAEGVLLPVWVREEDQGEPRKILVVPHRWEGKGLLGCSFDPIRAK</sequence>
<organism evidence="4 5">
    <name type="scientific">Strigomonas culicis</name>
    <dbReference type="NCBI Taxonomy" id="28005"/>
    <lineage>
        <taxon>Eukaryota</taxon>
        <taxon>Discoba</taxon>
        <taxon>Euglenozoa</taxon>
        <taxon>Kinetoplastea</taxon>
        <taxon>Metakinetoplastina</taxon>
        <taxon>Trypanosomatida</taxon>
        <taxon>Trypanosomatidae</taxon>
        <taxon>Strigomonadinae</taxon>
        <taxon>Strigomonas</taxon>
    </lineage>
</organism>
<dbReference type="GO" id="GO:0000502">
    <property type="term" value="C:proteasome complex"/>
    <property type="evidence" value="ECO:0007669"/>
    <property type="project" value="UniProtKB-KW"/>
</dbReference>
<dbReference type="GO" id="GO:0070682">
    <property type="term" value="P:proteasome regulatory particle assembly"/>
    <property type="evidence" value="ECO:0007669"/>
    <property type="project" value="InterPro"/>
</dbReference>
<feature type="domain" description="Nas2 N-terminal" evidence="3">
    <location>
        <begin position="23"/>
        <end position="97"/>
    </location>
</feature>
<keyword evidence="4" id="KW-0647">Proteasome</keyword>
<dbReference type="PANTHER" id="PTHR12651:SF1">
    <property type="entry name" value="26S PROTEASOME NON-ATPASE REGULATORY SUBUNIT 9"/>
    <property type="match status" value="1"/>
</dbReference>
<dbReference type="InterPro" id="IPR036034">
    <property type="entry name" value="PDZ_sf"/>
</dbReference>
<dbReference type="InterPro" id="IPR040815">
    <property type="entry name" value="Nas2_N"/>
</dbReference>
<dbReference type="Pfam" id="PF18265">
    <property type="entry name" value="Nas2_N"/>
    <property type="match status" value="1"/>
</dbReference>
<evidence type="ECO:0000256" key="2">
    <source>
        <dbReference type="SAM" id="Coils"/>
    </source>
</evidence>
<evidence type="ECO:0000313" key="5">
    <source>
        <dbReference type="Proteomes" id="UP000015354"/>
    </source>
</evidence>
<reference evidence="4 5" key="1">
    <citation type="journal article" date="2013" name="PLoS ONE">
        <title>Predicting the Proteins of Angomonas deanei, Strigomonas culicis and Their Respective Endosymbionts Reveals New Aspects of the Trypanosomatidae Family.</title>
        <authorList>
            <person name="Motta M.C."/>
            <person name="Martins A.C."/>
            <person name="de Souza S.S."/>
            <person name="Catta-Preta C.M."/>
            <person name="Silva R."/>
            <person name="Klein C.C."/>
            <person name="de Almeida L.G."/>
            <person name="de Lima Cunha O."/>
            <person name="Ciapina L.P."/>
            <person name="Brocchi M."/>
            <person name="Colabardini A.C."/>
            <person name="de Araujo Lima B."/>
            <person name="Machado C.R."/>
            <person name="de Almeida Soares C.M."/>
            <person name="Probst C.M."/>
            <person name="de Menezes C.B."/>
            <person name="Thompson C.E."/>
            <person name="Bartholomeu D.C."/>
            <person name="Gradia D.F."/>
            <person name="Pavoni D.P."/>
            <person name="Grisard E.C."/>
            <person name="Fantinatti-Garboggini F."/>
            <person name="Marchini F.K."/>
            <person name="Rodrigues-Luiz G.F."/>
            <person name="Wagner G."/>
            <person name="Goldman G.H."/>
            <person name="Fietto J.L."/>
            <person name="Elias M.C."/>
            <person name="Goldman M.H."/>
            <person name="Sagot M.F."/>
            <person name="Pereira M."/>
            <person name="Stoco P.H."/>
            <person name="de Mendonca-Neto R.P."/>
            <person name="Teixeira S.M."/>
            <person name="Maciel T.E."/>
            <person name="de Oliveira Mendes T.A."/>
            <person name="Urmenyi T.P."/>
            <person name="de Souza W."/>
            <person name="Schenkman S."/>
            <person name="de Vasconcelos A.T."/>
        </authorList>
    </citation>
    <scope>NUCLEOTIDE SEQUENCE [LARGE SCALE GENOMIC DNA]</scope>
</reference>
<dbReference type="GO" id="GO:0005737">
    <property type="term" value="C:cytoplasm"/>
    <property type="evidence" value="ECO:0007669"/>
    <property type="project" value="TreeGrafter"/>
</dbReference>
<name>S9UA65_9TRYP</name>
<dbReference type="Gene3D" id="2.30.42.10">
    <property type="match status" value="1"/>
</dbReference>
<keyword evidence="2" id="KW-0175">Coiled coil</keyword>
<protein>
    <submittedName>
        <fullName evidence="4">26S proteasome non-ATPase regulatory subunit 9</fullName>
    </submittedName>
</protein>
<feature type="coiled-coil region" evidence="2">
    <location>
        <begin position="8"/>
        <end position="42"/>
    </location>
</feature>
<dbReference type="PANTHER" id="PTHR12651">
    <property type="entry name" value="26S PROTEASOME NON-ATPASE REGULATORY SUBUNIT 9"/>
    <property type="match status" value="1"/>
</dbReference>
<gene>
    <name evidence="4" type="ORF">STCU_06629</name>
</gene>
<dbReference type="GO" id="GO:0005634">
    <property type="term" value="C:nucleus"/>
    <property type="evidence" value="ECO:0007669"/>
    <property type="project" value="TreeGrafter"/>
</dbReference>
<dbReference type="Proteomes" id="UP000015354">
    <property type="component" value="Unassembled WGS sequence"/>
</dbReference>
<accession>S9UA65</accession>
<dbReference type="OrthoDB" id="72325at2759"/>
<proteinExistence type="predicted"/>
<comment type="caution">
    <text evidence="4">The sequence shown here is derived from an EMBL/GenBank/DDBJ whole genome shotgun (WGS) entry which is preliminary data.</text>
</comment>
<dbReference type="Gene3D" id="6.10.140.1710">
    <property type="match status" value="1"/>
</dbReference>
<evidence type="ECO:0000313" key="4">
    <source>
        <dbReference type="EMBL" id="EPY25614.1"/>
    </source>
</evidence>
<dbReference type="EMBL" id="ATMH01006629">
    <property type="protein sequence ID" value="EPY25614.1"/>
    <property type="molecule type" value="Genomic_DNA"/>
</dbReference>